<reference evidence="2 3" key="1">
    <citation type="submission" date="2014-10" db="EMBL/GenBank/DDBJ databases">
        <title>Draft genome of the hookworm Ancylostoma caninum.</title>
        <authorList>
            <person name="Mitreva M."/>
        </authorList>
    </citation>
    <scope>NUCLEOTIDE SEQUENCE [LARGE SCALE GENOMIC DNA]</scope>
    <source>
        <strain evidence="2 3">Baltimore</strain>
    </source>
</reference>
<name>A0A368F857_ANCCA</name>
<sequence>MTAVIRTVALFSVLFATTCSIKCYTGVTDGFEKPSEKMDCAPYRSNFCVKARADGGGGVYEAIYACAVEDQCLGIGCMKAFRATKCCCNSDYCNTCSSIPLTAAIVPMMVVKLITF</sequence>
<evidence type="ECO:0008006" key="4">
    <source>
        <dbReference type="Google" id="ProtNLM"/>
    </source>
</evidence>
<accession>A0A368F857</accession>
<feature type="chain" id="PRO_5016722140" description="ET module" evidence="1">
    <location>
        <begin position="21"/>
        <end position="116"/>
    </location>
</feature>
<evidence type="ECO:0000313" key="2">
    <source>
        <dbReference type="EMBL" id="RCN28283.1"/>
    </source>
</evidence>
<dbReference type="EMBL" id="JOJR01002786">
    <property type="protein sequence ID" value="RCN28283.1"/>
    <property type="molecule type" value="Genomic_DNA"/>
</dbReference>
<protein>
    <recommendedName>
        <fullName evidence="4">ET module</fullName>
    </recommendedName>
</protein>
<gene>
    <name evidence="2" type="ORF">ANCCAN_25973</name>
</gene>
<keyword evidence="1" id="KW-0732">Signal</keyword>
<evidence type="ECO:0000313" key="3">
    <source>
        <dbReference type="Proteomes" id="UP000252519"/>
    </source>
</evidence>
<feature type="signal peptide" evidence="1">
    <location>
        <begin position="1"/>
        <end position="20"/>
    </location>
</feature>
<dbReference type="Proteomes" id="UP000252519">
    <property type="component" value="Unassembled WGS sequence"/>
</dbReference>
<dbReference type="OrthoDB" id="5866529at2759"/>
<comment type="caution">
    <text evidence="2">The sequence shown here is derived from an EMBL/GenBank/DDBJ whole genome shotgun (WGS) entry which is preliminary data.</text>
</comment>
<proteinExistence type="predicted"/>
<keyword evidence="3" id="KW-1185">Reference proteome</keyword>
<evidence type="ECO:0000256" key="1">
    <source>
        <dbReference type="SAM" id="SignalP"/>
    </source>
</evidence>
<organism evidence="2 3">
    <name type="scientific">Ancylostoma caninum</name>
    <name type="common">Dog hookworm</name>
    <dbReference type="NCBI Taxonomy" id="29170"/>
    <lineage>
        <taxon>Eukaryota</taxon>
        <taxon>Metazoa</taxon>
        <taxon>Ecdysozoa</taxon>
        <taxon>Nematoda</taxon>
        <taxon>Chromadorea</taxon>
        <taxon>Rhabditida</taxon>
        <taxon>Rhabditina</taxon>
        <taxon>Rhabditomorpha</taxon>
        <taxon>Strongyloidea</taxon>
        <taxon>Ancylostomatidae</taxon>
        <taxon>Ancylostomatinae</taxon>
        <taxon>Ancylostoma</taxon>
    </lineage>
</organism>
<dbReference type="AlphaFoldDB" id="A0A368F857"/>